<gene>
    <name evidence="1" type="ORF">FLL46_26585</name>
</gene>
<name>A0A545TSU3_9GAMM</name>
<reference evidence="1 2" key="1">
    <citation type="submission" date="2019-07" db="EMBL/GenBank/DDBJ databases">
        <title>Draft genome for Aliikangiella sp. M105.</title>
        <authorList>
            <person name="Wang G."/>
        </authorList>
    </citation>
    <scope>NUCLEOTIDE SEQUENCE [LARGE SCALE GENOMIC DNA]</scope>
    <source>
        <strain evidence="1 2">M105</strain>
    </source>
</reference>
<dbReference type="Proteomes" id="UP000315439">
    <property type="component" value="Unassembled WGS sequence"/>
</dbReference>
<dbReference type="Pfam" id="PF08850">
    <property type="entry name" value="DUF1820"/>
    <property type="match status" value="1"/>
</dbReference>
<accession>A0A545TSU3</accession>
<evidence type="ECO:0000313" key="1">
    <source>
        <dbReference type="EMBL" id="TQV80287.1"/>
    </source>
</evidence>
<dbReference type="AlphaFoldDB" id="A0A545TSU3"/>
<dbReference type="OrthoDB" id="5641137at2"/>
<dbReference type="EMBL" id="VIKS01000018">
    <property type="protein sequence ID" value="TQV80287.1"/>
    <property type="molecule type" value="Genomic_DNA"/>
</dbReference>
<protein>
    <submittedName>
        <fullName evidence="1">DUF1820 family protein</fullName>
    </submittedName>
</protein>
<evidence type="ECO:0000313" key="2">
    <source>
        <dbReference type="Proteomes" id="UP000315439"/>
    </source>
</evidence>
<dbReference type="PIRSF" id="PIRSF028538">
    <property type="entry name" value="DUF1820"/>
    <property type="match status" value="1"/>
</dbReference>
<organism evidence="1 2">
    <name type="scientific">Aliikangiella coralliicola</name>
    <dbReference type="NCBI Taxonomy" id="2592383"/>
    <lineage>
        <taxon>Bacteria</taxon>
        <taxon>Pseudomonadati</taxon>
        <taxon>Pseudomonadota</taxon>
        <taxon>Gammaproteobacteria</taxon>
        <taxon>Oceanospirillales</taxon>
        <taxon>Pleioneaceae</taxon>
        <taxon>Aliikangiella</taxon>
    </lineage>
</organism>
<comment type="caution">
    <text evidence="1">The sequence shown here is derived from an EMBL/GenBank/DDBJ whole genome shotgun (WGS) entry which is preliminary data.</text>
</comment>
<keyword evidence="2" id="KW-1185">Reference proteome</keyword>
<proteinExistence type="predicted"/>
<sequence length="112" mass="12658">MRIFVENKPVFRVVFINNGKTYEVYANSVHQGHLYGFVEVEELLFDERSGLVVDPAEEKLKAEFEGVSRTNIPLHSVIRIDEVEKQGTAKISELKGDVVTAFPLPRPDKTKG</sequence>
<dbReference type="InterPro" id="IPR014949">
    <property type="entry name" value="DUF1820"/>
</dbReference>